<protein>
    <recommendedName>
        <fullName evidence="1">UBC core domain-containing protein</fullName>
    </recommendedName>
</protein>
<dbReference type="PROSITE" id="PS50127">
    <property type="entry name" value="UBC_2"/>
    <property type="match status" value="1"/>
</dbReference>
<evidence type="ECO:0000313" key="2">
    <source>
        <dbReference type="EMBL" id="CAF1130209.1"/>
    </source>
</evidence>
<name>A0A814R9Z3_9BILA</name>
<dbReference type="AlphaFoldDB" id="A0A814R9Z3"/>
<dbReference type="SMART" id="SM00212">
    <property type="entry name" value="UBCc"/>
    <property type="match status" value="1"/>
</dbReference>
<dbReference type="SUPFAM" id="SSF53955">
    <property type="entry name" value="Lysozyme-like"/>
    <property type="match status" value="1"/>
</dbReference>
<sequence>MTNTNKLNKALWTNITQLKLSNKEDAPVRFLLDKSPFDENDDDETSTKNTEYVIIGRILPNSDIFKKSAFQIEMKLTLNYPFQPPEVRFLTPIYHPNVDKDGKFCHPLLTKATRWKSGTTLIDVVKAIVEHIDNPDIDYSVNLDIDIVENDPKTAVNTALWFYNANGMAAPAQRGDFAATTRIINGALECNNGPGYNNQLTRVATYKRVRQCCGLGQPSINPVC</sequence>
<dbReference type="Gene3D" id="3.10.110.10">
    <property type="entry name" value="Ubiquitin Conjugating Enzyme"/>
    <property type="match status" value="1"/>
</dbReference>
<dbReference type="InterPro" id="IPR016135">
    <property type="entry name" value="UBQ-conjugating_enzyme/RWD"/>
</dbReference>
<accession>A0A814R9Z3</accession>
<dbReference type="Pfam" id="PF00179">
    <property type="entry name" value="UQ_con"/>
    <property type="match status" value="1"/>
</dbReference>
<reference evidence="2" key="1">
    <citation type="submission" date="2021-02" db="EMBL/GenBank/DDBJ databases">
        <authorList>
            <person name="Nowell W R."/>
        </authorList>
    </citation>
    <scope>NUCLEOTIDE SEQUENCE</scope>
</reference>
<evidence type="ECO:0000313" key="3">
    <source>
        <dbReference type="Proteomes" id="UP000663889"/>
    </source>
</evidence>
<feature type="domain" description="UBC core" evidence="1">
    <location>
        <begin position="16"/>
        <end position="168"/>
    </location>
</feature>
<dbReference type="Gene3D" id="1.10.530.10">
    <property type="match status" value="1"/>
</dbReference>
<proteinExistence type="predicted"/>
<dbReference type="InterPro" id="IPR050113">
    <property type="entry name" value="Ub_conjugating_enzyme"/>
</dbReference>
<dbReference type="EMBL" id="CAJNOU010000994">
    <property type="protein sequence ID" value="CAF1130209.1"/>
    <property type="molecule type" value="Genomic_DNA"/>
</dbReference>
<dbReference type="InterPro" id="IPR023346">
    <property type="entry name" value="Lysozyme-like_dom_sf"/>
</dbReference>
<dbReference type="SUPFAM" id="SSF54495">
    <property type="entry name" value="UBC-like"/>
    <property type="match status" value="1"/>
</dbReference>
<dbReference type="PANTHER" id="PTHR24067">
    <property type="entry name" value="UBIQUITIN-CONJUGATING ENZYME E2"/>
    <property type="match status" value="1"/>
</dbReference>
<dbReference type="Proteomes" id="UP000663889">
    <property type="component" value="Unassembled WGS sequence"/>
</dbReference>
<gene>
    <name evidence="2" type="ORF">SEV965_LOCUS17374</name>
</gene>
<dbReference type="CDD" id="cd00195">
    <property type="entry name" value="UBCc_UEV"/>
    <property type="match status" value="1"/>
</dbReference>
<evidence type="ECO:0000259" key="1">
    <source>
        <dbReference type="PROSITE" id="PS50127"/>
    </source>
</evidence>
<dbReference type="InterPro" id="IPR000608">
    <property type="entry name" value="UBC"/>
</dbReference>
<comment type="caution">
    <text evidence="2">The sequence shown here is derived from an EMBL/GenBank/DDBJ whole genome shotgun (WGS) entry which is preliminary data.</text>
</comment>
<organism evidence="2 3">
    <name type="scientific">Rotaria sordida</name>
    <dbReference type="NCBI Taxonomy" id="392033"/>
    <lineage>
        <taxon>Eukaryota</taxon>
        <taxon>Metazoa</taxon>
        <taxon>Spiralia</taxon>
        <taxon>Gnathifera</taxon>
        <taxon>Rotifera</taxon>
        <taxon>Eurotatoria</taxon>
        <taxon>Bdelloidea</taxon>
        <taxon>Philodinida</taxon>
        <taxon>Philodinidae</taxon>
        <taxon>Rotaria</taxon>
    </lineage>
</organism>